<dbReference type="PANTHER" id="PTHR30606:SF9">
    <property type="entry name" value="LIPID A BIOSYNTHESIS LAUROYLTRANSFERASE"/>
    <property type="match status" value="1"/>
</dbReference>
<name>A0ABX1PY35_9RHOO</name>
<evidence type="ECO:0000313" key="7">
    <source>
        <dbReference type="EMBL" id="NMG44048.1"/>
    </source>
</evidence>
<dbReference type="InterPro" id="IPR014548">
    <property type="entry name" value="Ac_Trasf"/>
</dbReference>
<evidence type="ECO:0000256" key="1">
    <source>
        <dbReference type="ARBA" id="ARBA00004533"/>
    </source>
</evidence>
<dbReference type="Proteomes" id="UP000623795">
    <property type="component" value="Unassembled WGS sequence"/>
</dbReference>
<accession>A0ABX1PY35</accession>
<dbReference type="PANTHER" id="PTHR30606">
    <property type="entry name" value="LIPID A BIOSYNTHESIS LAUROYL ACYLTRANSFERASE"/>
    <property type="match status" value="1"/>
</dbReference>
<dbReference type="EMBL" id="WTVN01000012">
    <property type="protein sequence ID" value="NMG44048.1"/>
    <property type="molecule type" value="Genomic_DNA"/>
</dbReference>
<protein>
    <submittedName>
        <fullName evidence="7">Acyl-CoA synthetase</fullName>
    </submittedName>
</protein>
<sequence>MTWISLRLGRPTGRAVLGLIAVYFLLFAPKARRASRDWLAHALGRKPSLGELFRHVYTFAATIHDRVYLVNERFDLFDIRVHGGELVKEAVARGAGVFLMGAHMGSFEVMRAMGRQQPGMRVAMVMYEDNARKINDTLAAINPAARQDIIALGKLDSMLQVKERLDDGSLVGILADRSPGDEPGQIVEFFGAPASFPVGPWRLAAMLKRPVILMVGLYRGGNRYDVHFERIADFSAATRENRARLQHDAIEHYAARLAYYARQAPFNWFNFFDFWQSARRRDAR</sequence>
<evidence type="ECO:0000256" key="3">
    <source>
        <dbReference type="ARBA" id="ARBA00022519"/>
    </source>
</evidence>
<dbReference type="CDD" id="cd07984">
    <property type="entry name" value="LPLAT_LABLAT-like"/>
    <property type="match status" value="1"/>
</dbReference>
<comment type="caution">
    <text evidence="7">The sequence shown here is derived from an EMBL/GenBank/DDBJ whole genome shotgun (WGS) entry which is preliminary data.</text>
</comment>
<evidence type="ECO:0000256" key="6">
    <source>
        <dbReference type="ARBA" id="ARBA00023315"/>
    </source>
</evidence>
<proteinExistence type="predicted"/>
<organism evidence="7 8">
    <name type="scientific">Aromatoleum toluvorans</name>
    <dbReference type="NCBI Taxonomy" id="92002"/>
    <lineage>
        <taxon>Bacteria</taxon>
        <taxon>Pseudomonadati</taxon>
        <taxon>Pseudomonadota</taxon>
        <taxon>Betaproteobacteria</taxon>
        <taxon>Rhodocyclales</taxon>
        <taxon>Rhodocyclaceae</taxon>
        <taxon>Aromatoleum</taxon>
    </lineage>
</organism>
<keyword evidence="4" id="KW-0808">Transferase</keyword>
<gene>
    <name evidence="7" type="ORF">GPA22_09940</name>
</gene>
<keyword evidence="5" id="KW-0472">Membrane</keyword>
<comment type="subcellular location">
    <subcellularLocation>
        <location evidence="1">Cell inner membrane</location>
    </subcellularLocation>
</comment>
<keyword evidence="6" id="KW-0012">Acyltransferase</keyword>
<keyword evidence="3" id="KW-0997">Cell inner membrane</keyword>
<evidence type="ECO:0000313" key="8">
    <source>
        <dbReference type="Proteomes" id="UP000623795"/>
    </source>
</evidence>
<reference evidence="7 8" key="1">
    <citation type="submission" date="2019-12" db="EMBL/GenBank/DDBJ databases">
        <title>Comparative genomics gives insights into the taxonomy of the Azoarcus-Aromatoleum group and reveals separate origins of nif in the plant-associated Azoarcus and non-plant-associated Aromatoleum sub-groups.</title>
        <authorList>
            <person name="Lafos M."/>
            <person name="Maluk M."/>
            <person name="Batista M."/>
            <person name="Junghare M."/>
            <person name="Carmona M."/>
            <person name="Faoro H."/>
            <person name="Cruz L.M."/>
            <person name="Battistoni F."/>
            <person name="De Souza E."/>
            <person name="Pedrosa F."/>
            <person name="Chen W.-M."/>
            <person name="Poole P.S."/>
            <person name="Dixon R.A."/>
            <person name="James E.K."/>
        </authorList>
    </citation>
    <scope>NUCLEOTIDE SEQUENCE [LARGE SCALE GENOMIC DNA]</scope>
    <source>
        <strain evidence="7 8">Td21</strain>
    </source>
</reference>
<dbReference type="InterPro" id="IPR004960">
    <property type="entry name" value="LipA_acyltrans"/>
</dbReference>
<evidence type="ECO:0000256" key="4">
    <source>
        <dbReference type="ARBA" id="ARBA00022679"/>
    </source>
</evidence>
<keyword evidence="2" id="KW-1003">Cell membrane</keyword>
<dbReference type="PIRSF" id="PIRSF028561">
    <property type="entry name" value="Ac_Trasf"/>
    <property type="match status" value="1"/>
</dbReference>
<dbReference type="Pfam" id="PF03279">
    <property type="entry name" value="Lip_A_acyltrans"/>
    <property type="match status" value="1"/>
</dbReference>
<evidence type="ECO:0000256" key="2">
    <source>
        <dbReference type="ARBA" id="ARBA00022475"/>
    </source>
</evidence>
<evidence type="ECO:0000256" key="5">
    <source>
        <dbReference type="ARBA" id="ARBA00023136"/>
    </source>
</evidence>
<keyword evidence="8" id="KW-1185">Reference proteome</keyword>